<evidence type="ECO:0000256" key="1">
    <source>
        <dbReference type="SAM" id="MobiDB-lite"/>
    </source>
</evidence>
<dbReference type="RefSeq" id="WP_116517670.1">
    <property type="nucleotide sequence ID" value="NZ_JACCEX010000001.1"/>
</dbReference>
<dbReference type="Proteomes" id="UP000246145">
    <property type="component" value="Unassembled WGS sequence"/>
</dbReference>
<proteinExistence type="predicted"/>
<protein>
    <submittedName>
        <fullName evidence="2">Uncharacterized protein</fullName>
    </submittedName>
</protein>
<feature type="region of interest" description="Disordered" evidence="1">
    <location>
        <begin position="171"/>
        <end position="204"/>
    </location>
</feature>
<sequence length="204" mass="22083">MQRSYTADPAAARQANANNYIDQSGKYIGEFSLAEAVTSKKGTEGIEFSFKSREGQQANYLTLWTYNERGEALYGYKVLNAIMTVMGVSELQPKQATIKDANGNPRQVVGFPALHNKAVGLVLQKVLYTKNDGKDGYKFNIFAPFQASTELTAKEVLDGATQPKALSGMIASLKDKDERTGGDYGSQPASAGGSEPDDPFGDEF</sequence>
<keyword evidence="3" id="KW-1185">Reference proteome</keyword>
<feature type="compositionally biased region" description="Acidic residues" evidence="1">
    <location>
        <begin position="195"/>
        <end position="204"/>
    </location>
</feature>
<evidence type="ECO:0000313" key="2">
    <source>
        <dbReference type="EMBL" id="PVY68605.1"/>
    </source>
</evidence>
<reference evidence="2 3" key="1">
    <citation type="submission" date="2018-04" db="EMBL/GenBank/DDBJ databases">
        <title>Genomic Encyclopedia of Type Strains, Phase IV (KMG-IV): sequencing the most valuable type-strain genomes for metagenomic binning, comparative biology and taxonomic classification.</title>
        <authorList>
            <person name="Goeker M."/>
        </authorList>
    </citation>
    <scope>NUCLEOTIDE SEQUENCE [LARGE SCALE GENOMIC DNA]</scope>
    <source>
        <strain evidence="2 3">DSM 10065</strain>
    </source>
</reference>
<evidence type="ECO:0000313" key="3">
    <source>
        <dbReference type="Proteomes" id="UP000246145"/>
    </source>
</evidence>
<dbReference type="EMBL" id="QEKO01000001">
    <property type="protein sequence ID" value="PVY68605.1"/>
    <property type="molecule type" value="Genomic_DNA"/>
</dbReference>
<gene>
    <name evidence="2" type="ORF">C7440_1016</name>
</gene>
<organism evidence="2 3">
    <name type="scientific">Pusillimonas noertemannii</name>
    <dbReference type="NCBI Taxonomy" id="305977"/>
    <lineage>
        <taxon>Bacteria</taxon>
        <taxon>Pseudomonadati</taxon>
        <taxon>Pseudomonadota</taxon>
        <taxon>Betaproteobacteria</taxon>
        <taxon>Burkholderiales</taxon>
        <taxon>Alcaligenaceae</taxon>
        <taxon>Pusillimonas</taxon>
    </lineage>
</organism>
<dbReference type="OrthoDB" id="8612860at2"/>
<comment type="caution">
    <text evidence="2">The sequence shown here is derived from an EMBL/GenBank/DDBJ whole genome shotgun (WGS) entry which is preliminary data.</text>
</comment>
<accession>A0A2U1CRT3</accession>
<dbReference type="AlphaFoldDB" id="A0A2U1CRT3"/>
<name>A0A2U1CRT3_9BURK</name>